<gene>
    <name evidence="1" type="ORF">QFC21_001556</name>
</gene>
<keyword evidence="2" id="KW-1185">Reference proteome</keyword>
<protein>
    <submittedName>
        <fullName evidence="1">Uncharacterized protein</fullName>
    </submittedName>
</protein>
<dbReference type="Proteomes" id="UP001227268">
    <property type="component" value="Unassembled WGS sequence"/>
</dbReference>
<name>A0ACC2W5N2_9TREE</name>
<sequence>MHSTPPSESTSLDPPGEDSAFVFPEARENTPYQRPPPTAAAVAAEMEKDEETEEESDKKKHHHRLSVHRMHRPHLHIPSSSRKEQQRTTGAGASPTALQALYTPPSARNPGSNVNDNGDGRIGGGGGNKGGTFLTVPKTYSPHARSLDSQSHTPTTAPSTNTNGNEQRQEEQEDVHSTSSPTSYSASGGGELSDTTTTTSTINAVVKDGSEDRWSRVYSVPTISGPAPASVVPFHDPVKQAIGEEIDDVGRTTSKQLGADQPGNWDEAVIGGKGKKASSIVVASLSVWDQIRAERDTKPGIEPSAIHTRLSHLVTATRAHTLKLSTLQRTIEHRIAEWQVLGDRMDEIARAAEVVGRELVGSGEWDERRRGKVARAGGIGDREEDSPPPRESVAPRGTSTTNPLATLQHLTHRTTLAHESLQTLSSTIAQRETDLQRYREKVQGDAVELEGRMVGSLGRKMRGIEDAQREARRRDLIINIITFTVLLITGIFLSRMVVKISTCDSCRRGLAHLGGLLRSVVWGGR</sequence>
<proteinExistence type="predicted"/>
<evidence type="ECO:0000313" key="2">
    <source>
        <dbReference type="Proteomes" id="UP001227268"/>
    </source>
</evidence>
<accession>A0ACC2W5N2</accession>
<organism evidence="1 2">
    <name type="scientific">Naganishia friedmannii</name>
    <dbReference type="NCBI Taxonomy" id="89922"/>
    <lineage>
        <taxon>Eukaryota</taxon>
        <taxon>Fungi</taxon>
        <taxon>Dikarya</taxon>
        <taxon>Basidiomycota</taxon>
        <taxon>Agaricomycotina</taxon>
        <taxon>Tremellomycetes</taxon>
        <taxon>Filobasidiales</taxon>
        <taxon>Filobasidiaceae</taxon>
        <taxon>Naganishia</taxon>
    </lineage>
</organism>
<comment type="caution">
    <text evidence="1">The sequence shown here is derived from an EMBL/GenBank/DDBJ whole genome shotgun (WGS) entry which is preliminary data.</text>
</comment>
<evidence type="ECO:0000313" key="1">
    <source>
        <dbReference type="EMBL" id="KAJ9106410.1"/>
    </source>
</evidence>
<reference evidence="1" key="1">
    <citation type="submission" date="2023-04" db="EMBL/GenBank/DDBJ databases">
        <title>Draft Genome sequencing of Naganishia species isolated from polar environments using Oxford Nanopore Technology.</title>
        <authorList>
            <person name="Leo P."/>
            <person name="Venkateswaran K."/>
        </authorList>
    </citation>
    <scope>NUCLEOTIDE SEQUENCE</scope>
    <source>
        <strain evidence="1">MNA-CCFEE 5423</strain>
    </source>
</reference>
<dbReference type="EMBL" id="JASBWT010000003">
    <property type="protein sequence ID" value="KAJ9106410.1"/>
    <property type="molecule type" value="Genomic_DNA"/>
</dbReference>